<feature type="signal peptide" evidence="1">
    <location>
        <begin position="1"/>
        <end position="23"/>
    </location>
</feature>
<dbReference type="EMBL" id="CP000155">
    <property type="protein sequence ID" value="ABC33494.1"/>
    <property type="molecule type" value="Genomic_DNA"/>
</dbReference>
<dbReference type="HOGENOM" id="CLU_1319437_0_0_6"/>
<proteinExistence type="predicted"/>
<feature type="domain" description="Ice-binding protein C-terminal" evidence="2">
    <location>
        <begin position="183"/>
        <end position="204"/>
    </location>
</feature>
<dbReference type="eggNOG" id="ENOG5033FHS">
    <property type="taxonomic scope" value="Bacteria"/>
</dbReference>
<dbReference type="KEGG" id="hch:HCH_06876"/>
<gene>
    <name evidence="3" type="ordered locus">HCH_06876</name>
</gene>
<dbReference type="InterPro" id="IPR013424">
    <property type="entry name" value="Ice-binding_C"/>
</dbReference>
<sequence length="208" mass="21879">MHKVINALFLASSAVAFVGSAQAAIVDIYTDQAAWALTTGAYEVESFDRDALTSGLSISSGWSHSTVSGGKFYDRVSDTYSPTVFTFEGGASSFGGIWDLAGPGGEGTGIKMEIELLDGSKVVEEMAPTLSGTFWGFALDQGFSSIKFLEGSFAALFETYSLDELFFTGVAGKDKDAAETSEVPEPGVFALLGLGMLGLSLRRRSSQA</sequence>
<dbReference type="OrthoDB" id="5567186at2"/>
<evidence type="ECO:0000313" key="3">
    <source>
        <dbReference type="EMBL" id="ABC33494.1"/>
    </source>
</evidence>
<keyword evidence="1" id="KW-0732">Signal</keyword>
<evidence type="ECO:0000256" key="1">
    <source>
        <dbReference type="SAM" id="SignalP"/>
    </source>
</evidence>
<dbReference type="RefSeq" id="WP_011400544.1">
    <property type="nucleotide sequence ID" value="NC_007645.1"/>
</dbReference>
<protein>
    <recommendedName>
        <fullName evidence="2">Ice-binding protein C-terminal domain-containing protein</fullName>
    </recommendedName>
</protein>
<feature type="chain" id="PRO_5004215129" description="Ice-binding protein C-terminal domain-containing protein" evidence="1">
    <location>
        <begin position="24"/>
        <end position="208"/>
    </location>
</feature>
<accession>Q2S780</accession>
<name>Q2S780_HAHCH</name>
<keyword evidence="4" id="KW-1185">Reference proteome</keyword>
<organism evidence="3 4">
    <name type="scientific">Hahella chejuensis (strain KCTC 2396)</name>
    <dbReference type="NCBI Taxonomy" id="349521"/>
    <lineage>
        <taxon>Bacteria</taxon>
        <taxon>Pseudomonadati</taxon>
        <taxon>Pseudomonadota</taxon>
        <taxon>Gammaproteobacteria</taxon>
        <taxon>Oceanospirillales</taxon>
        <taxon>Hahellaceae</taxon>
        <taxon>Hahella</taxon>
    </lineage>
</organism>
<evidence type="ECO:0000313" key="4">
    <source>
        <dbReference type="Proteomes" id="UP000000238"/>
    </source>
</evidence>
<dbReference type="AlphaFoldDB" id="Q2S780"/>
<dbReference type="Pfam" id="PF07589">
    <property type="entry name" value="PEP-CTERM"/>
    <property type="match status" value="1"/>
</dbReference>
<dbReference type="Proteomes" id="UP000000238">
    <property type="component" value="Chromosome"/>
</dbReference>
<dbReference type="NCBIfam" id="TIGR02595">
    <property type="entry name" value="PEP_CTERM"/>
    <property type="match status" value="1"/>
</dbReference>
<reference evidence="3 4" key="1">
    <citation type="journal article" date="2005" name="Nucleic Acids Res.">
        <title>Genomic blueprint of Hahella chejuensis, a marine microbe producing an algicidal agent.</title>
        <authorList>
            <person name="Jeong H."/>
            <person name="Yim J.H."/>
            <person name="Lee C."/>
            <person name="Choi S.-H."/>
            <person name="Park Y.K."/>
            <person name="Yoon S.H."/>
            <person name="Hur C.-G."/>
            <person name="Kang H.-Y."/>
            <person name="Kim D."/>
            <person name="Lee H.H."/>
            <person name="Park K.H."/>
            <person name="Park S.-H."/>
            <person name="Park H.-S."/>
            <person name="Lee H.K."/>
            <person name="Oh T.K."/>
            <person name="Kim J.F."/>
        </authorList>
    </citation>
    <scope>NUCLEOTIDE SEQUENCE [LARGE SCALE GENOMIC DNA]</scope>
    <source>
        <strain evidence="3 4">KCTC 2396</strain>
    </source>
</reference>
<evidence type="ECO:0000259" key="2">
    <source>
        <dbReference type="Pfam" id="PF07589"/>
    </source>
</evidence>